<dbReference type="EMBL" id="JAGYPE010000007">
    <property type="protein sequence ID" value="MBS4186497.1"/>
    <property type="molecule type" value="Genomic_DNA"/>
</dbReference>
<keyword evidence="5" id="KW-1185">Reference proteome</keyword>
<proteinExistence type="predicted"/>
<comment type="caution">
    <text evidence="3">The sequence shown here is derived from an EMBL/GenBank/DDBJ whole genome shotgun (WGS) entry which is preliminary data.</text>
</comment>
<gene>
    <name evidence="4" type="ORF">KHB02_027135</name>
    <name evidence="3" type="ORF">KHB02_34595</name>
</gene>
<dbReference type="SUPFAM" id="SSF51735">
    <property type="entry name" value="NAD(P)-binding Rossmann-fold domains"/>
    <property type="match status" value="1"/>
</dbReference>
<evidence type="ECO:0000313" key="5">
    <source>
        <dbReference type="Proteomes" id="UP000677265"/>
    </source>
</evidence>
<dbReference type="Proteomes" id="UP000677265">
    <property type="component" value="Unassembled WGS sequence"/>
</dbReference>
<evidence type="ECO:0000259" key="2">
    <source>
        <dbReference type="Pfam" id="PF01370"/>
    </source>
</evidence>
<dbReference type="InterPro" id="IPR036291">
    <property type="entry name" value="NAD(P)-bd_dom_sf"/>
</dbReference>
<dbReference type="CDD" id="cd05265">
    <property type="entry name" value="SDR_a1"/>
    <property type="match status" value="1"/>
</dbReference>
<dbReference type="EMBL" id="JAGYPE020000084">
    <property type="protein sequence ID" value="MCH6269208.1"/>
    <property type="molecule type" value="Genomic_DNA"/>
</dbReference>
<evidence type="ECO:0000313" key="4">
    <source>
        <dbReference type="EMBL" id="MCH6269208.1"/>
    </source>
</evidence>
<evidence type="ECO:0000256" key="1">
    <source>
        <dbReference type="ARBA" id="ARBA00023027"/>
    </source>
</evidence>
<accession>A0A942T778</accession>
<feature type="domain" description="NAD-dependent epimerase/dehydratase" evidence="2">
    <location>
        <begin position="3"/>
        <end position="220"/>
    </location>
</feature>
<reference evidence="3" key="1">
    <citation type="submission" date="2021-05" db="EMBL/GenBank/DDBJ databases">
        <title>Novel Bacillus species.</title>
        <authorList>
            <person name="Liu G."/>
        </authorList>
    </citation>
    <scope>NUCLEOTIDE SEQUENCE</scope>
    <source>
        <strain evidence="3 5">FJAT-50051</strain>
    </source>
</reference>
<dbReference type="AlphaFoldDB" id="A0A942T778"/>
<name>A0A942T778_9BACI</name>
<dbReference type="PANTHER" id="PTHR43574">
    <property type="entry name" value="EPIMERASE-RELATED"/>
    <property type="match status" value="1"/>
</dbReference>
<dbReference type="Pfam" id="PF01370">
    <property type="entry name" value="Epimerase"/>
    <property type="match status" value="1"/>
</dbReference>
<dbReference type="Gene3D" id="3.40.50.720">
    <property type="entry name" value="NAD(P)-binding Rossmann-like Domain"/>
    <property type="match status" value="1"/>
</dbReference>
<keyword evidence="1" id="KW-0520">NAD</keyword>
<sequence length="341" mass="38957">MKVLLLGGTRFLGRALVEEGLKRGHEMTLFNRGTNKGAFPEVEQLIGDRDGDVSLLRNRKWDVVMDTCGFVPQQIQEIAAVLGDNIEHYTYISSISVYKDWIPLNITEDYHLQTLSQDQLRAVEEGSASPYEHYGALKVLCEREAEKHWPGRVLQIRAGQLVGRFDYTDRLPYWVQRVAQGGKVLVPGRPDGLVQLIDIKDIAKWVFDMAENRKAGTFNVTGPNDKLTMEELLETCKAVANSECEWVWADEQFLLERNVQPWTEMPLWVPEHFPLEGETEPWKGSFSINIEKAVNAGLAFRALEETIKEVYDWLQARQAANLKAGISREREQELLEAWAQK</sequence>
<dbReference type="RefSeq" id="WP_213146298.1">
    <property type="nucleotide sequence ID" value="NZ_JAGYPE020000084.1"/>
</dbReference>
<dbReference type="InterPro" id="IPR001509">
    <property type="entry name" value="Epimerase_deHydtase"/>
</dbReference>
<evidence type="ECO:0000313" key="3">
    <source>
        <dbReference type="EMBL" id="MBS4186497.1"/>
    </source>
</evidence>
<protein>
    <submittedName>
        <fullName evidence="3">SDR family oxidoreductase</fullName>
    </submittedName>
</protein>
<organism evidence="3">
    <name type="scientific">Neobacillus citreus</name>
    <dbReference type="NCBI Taxonomy" id="2833578"/>
    <lineage>
        <taxon>Bacteria</taxon>
        <taxon>Bacillati</taxon>
        <taxon>Bacillota</taxon>
        <taxon>Bacilli</taxon>
        <taxon>Bacillales</taxon>
        <taxon>Bacillaceae</taxon>
        <taxon>Neobacillus</taxon>
    </lineage>
</organism>